<gene>
    <name evidence="4" type="ORF">RQP52_08340</name>
</gene>
<name>A0ABU3RAH9_9BACL</name>
<dbReference type="InterPro" id="IPR050624">
    <property type="entry name" value="HTH-type_Tx_Regulator"/>
</dbReference>
<dbReference type="InterPro" id="IPR001647">
    <property type="entry name" value="HTH_TetR"/>
</dbReference>
<dbReference type="PANTHER" id="PTHR43479:SF11">
    <property type="entry name" value="ACREF_ENVCD OPERON REPRESSOR-RELATED"/>
    <property type="match status" value="1"/>
</dbReference>
<dbReference type="PROSITE" id="PS50977">
    <property type="entry name" value="HTH_TETR_2"/>
    <property type="match status" value="1"/>
</dbReference>
<dbReference type="EMBL" id="JAWCUD010000002">
    <property type="protein sequence ID" value="MDU0201093.1"/>
    <property type="molecule type" value="Genomic_DNA"/>
</dbReference>
<dbReference type="Gene3D" id="1.10.357.10">
    <property type="entry name" value="Tetracycline Repressor, domain 2"/>
    <property type="match status" value="1"/>
</dbReference>
<proteinExistence type="predicted"/>
<evidence type="ECO:0000313" key="4">
    <source>
        <dbReference type="EMBL" id="MDU0201093.1"/>
    </source>
</evidence>
<feature type="DNA-binding region" description="H-T-H motif" evidence="2">
    <location>
        <begin position="29"/>
        <end position="48"/>
    </location>
</feature>
<evidence type="ECO:0000256" key="2">
    <source>
        <dbReference type="PROSITE-ProRule" id="PRU00335"/>
    </source>
</evidence>
<dbReference type="PANTHER" id="PTHR43479">
    <property type="entry name" value="ACREF/ENVCD OPERON REPRESSOR-RELATED"/>
    <property type="match status" value="1"/>
</dbReference>
<evidence type="ECO:0000313" key="5">
    <source>
        <dbReference type="Proteomes" id="UP001260980"/>
    </source>
</evidence>
<keyword evidence="1 2" id="KW-0238">DNA-binding</keyword>
<dbReference type="InterPro" id="IPR054422">
    <property type="entry name" value="TetR-like_HI_0893_C"/>
</dbReference>
<organism evidence="4 5">
    <name type="scientific">Paenibacillus violae</name>
    <dbReference type="NCBI Taxonomy" id="3077234"/>
    <lineage>
        <taxon>Bacteria</taxon>
        <taxon>Bacillati</taxon>
        <taxon>Bacillota</taxon>
        <taxon>Bacilli</taxon>
        <taxon>Bacillales</taxon>
        <taxon>Paenibacillaceae</taxon>
        <taxon>Paenibacillus</taxon>
    </lineage>
</organism>
<dbReference type="SUPFAM" id="SSF46689">
    <property type="entry name" value="Homeodomain-like"/>
    <property type="match status" value="1"/>
</dbReference>
<comment type="caution">
    <text evidence="4">The sequence shown here is derived from an EMBL/GenBank/DDBJ whole genome shotgun (WGS) entry which is preliminary data.</text>
</comment>
<sequence>MFGEYNKVQQAVLETTLNIIIQKELQATSMALIAKESGVSTGNIYHYFKSKEDIVNELYKAIVTFNGHYVREGLQQGKTIREKFELGWKRVIELGEKYPQGFQFIEQYSFSPYIYDEVKREVYTGGWCEPMNKLYEEAIKHKLFVPMDAQMMVQMHYGSFVYMLKGQSYGIFELTNESINEAICSCWNAVSPKDDTVKDHG</sequence>
<dbReference type="Proteomes" id="UP001260980">
    <property type="component" value="Unassembled WGS sequence"/>
</dbReference>
<dbReference type="InterPro" id="IPR009057">
    <property type="entry name" value="Homeodomain-like_sf"/>
</dbReference>
<keyword evidence="5" id="KW-1185">Reference proteome</keyword>
<dbReference type="RefSeq" id="WP_315950760.1">
    <property type="nucleotide sequence ID" value="NZ_JAWCUD010000002.1"/>
</dbReference>
<evidence type="ECO:0000256" key="1">
    <source>
        <dbReference type="ARBA" id="ARBA00023125"/>
    </source>
</evidence>
<evidence type="ECO:0000259" key="3">
    <source>
        <dbReference type="PROSITE" id="PS50977"/>
    </source>
</evidence>
<feature type="domain" description="HTH tetR-type" evidence="3">
    <location>
        <begin position="6"/>
        <end position="66"/>
    </location>
</feature>
<reference evidence="4 5" key="1">
    <citation type="submission" date="2023-10" db="EMBL/GenBank/DDBJ databases">
        <title>Paenibacillus strain PFR10 Genome sequencing and assembly.</title>
        <authorList>
            <person name="Kim I."/>
        </authorList>
    </citation>
    <scope>NUCLEOTIDE SEQUENCE [LARGE SCALE GENOMIC DNA]</scope>
    <source>
        <strain evidence="4 5">PFR10</strain>
    </source>
</reference>
<dbReference type="Pfam" id="PF00440">
    <property type="entry name" value="TetR_N"/>
    <property type="match status" value="1"/>
</dbReference>
<accession>A0ABU3RAH9</accession>
<dbReference type="Pfam" id="PF22604">
    <property type="entry name" value="TetR_HI_0893_C"/>
    <property type="match status" value="1"/>
</dbReference>
<protein>
    <submittedName>
        <fullName evidence="4">TetR/AcrR family transcriptional regulator</fullName>
    </submittedName>
</protein>